<evidence type="ECO:0000259" key="6">
    <source>
        <dbReference type="PROSITE" id="PS50111"/>
    </source>
</evidence>
<comment type="subcellular location">
    <subcellularLocation>
        <location evidence="1">Membrane</location>
    </subcellularLocation>
</comment>
<dbReference type="Proteomes" id="UP000192761">
    <property type="component" value="Unassembled WGS sequence"/>
</dbReference>
<keyword evidence="9" id="KW-1185">Reference proteome</keyword>
<keyword evidence="5" id="KW-1133">Transmembrane helix</keyword>
<name>A0A1W1XYP6_9NEIS</name>
<dbReference type="InterPro" id="IPR003660">
    <property type="entry name" value="HAMP_dom"/>
</dbReference>
<dbReference type="PANTHER" id="PTHR32089">
    <property type="entry name" value="METHYL-ACCEPTING CHEMOTAXIS PROTEIN MCPB"/>
    <property type="match status" value="1"/>
</dbReference>
<dbReference type="SUPFAM" id="SSF58104">
    <property type="entry name" value="Methyl-accepting chemotaxis protein (MCP) signaling domain"/>
    <property type="match status" value="1"/>
</dbReference>
<accession>A0A1W1XYP6</accession>
<dbReference type="PANTHER" id="PTHR32089:SF112">
    <property type="entry name" value="LYSOZYME-LIKE PROTEIN-RELATED"/>
    <property type="match status" value="1"/>
</dbReference>
<evidence type="ECO:0000256" key="2">
    <source>
        <dbReference type="ARBA" id="ARBA00023224"/>
    </source>
</evidence>
<dbReference type="Gene3D" id="1.10.287.950">
    <property type="entry name" value="Methyl-accepting chemotaxis protein"/>
    <property type="match status" value="1"/>
</dbReference>
<dbReference type="STRING" id="1121001.SAMN02745857_03563"/>
<dbReference type="SMART" id="SM00283">
    <property type="entry name" value="MA"/>
    <property type="match status" value="1"/>
</dbReference>
<reference evidence="8 9" key="1">
    <citation type="submission" date="2017-04" db="EMBL/GenBank/DDBJ databases">
        <authorList>
            <person name="Afonso C.L."/>
            <person name="Miller P.J."/>
            <person name="Scott M.A."/>
            <person name="Spackman E."/>
            <person name="Goraichik I."/>
            <person name="Dimitrov K.M."/>
            <person name="Suarez D.L."/>
            <person name="Swayne D.E."/>
        </authorList>
    </citation>
    <scope>NUCLEOTIDE SEQUENCE [LARGE SCALE GENOMIC DNA]</scope>
    <source>
        <strain evidence="8 9">DSM 23236</strain>
    </source>
</reference>
<dbReference type="Pfam" id="PF00015">
    <property type="entry name" value="MCPsignal"/>
    <property type="match status" value="1"/>
</dbReference>
<dbReference type="Pfam" id="PF00672">
    <property type="entry name" value="HAMP"/>
    <property type="match status" value="1"/>
</dbReference>
<keyword evidence="5" id="KW-0472">Membrane</keyword>
<feature type="transmembrane region" description="Helical" evidence="5">
    <location>
        <begin position="184"/>
        <end position="205"/>
    </location>
</feature>
<dbReference type="CDD" id="cd11386">
    <property type="entry name" value="MCP_signal"/>
    <property type="match status" value="1"/>
</dbReference>
<dbReference type="EMBL" id="FWXD01000028">
    <property type="protein sequence ID" value="SMC29043.1"/>
    <property type="molecule type" value="Genomic_DNA"/>
</dbReference>
<dbReference type="InterPro" id="IPR004090">
    <property type="entry name" value="Chemotax_Me-accpt_rcpt"/>
</dbReference>
<evidence type="ECO:0000256" key="4">
    <source>
        <dbReference type="PROSITE-ProRule" id="PRU00284"/>
    </source>
</evidence>
<dbReference type="GO" id="GO:0016020">
    <property type="term" value="C:membrane"/>
    <property type="evidence" value="ECO:0007669"/>
    <property type="project" value="UniProtKB-SubCell"/>
</dbReference>
<evidence type="ECO:0000313" key="9">
    <source>
        <dbReference type="Proteomes" id="UP000192761"/>
    </source>
</evidence>
<proteinExistence type="inferred from homology"/>
<evidence type="ECO:0000256" key="1">
    <source>
        <dbReference type="ARBA" id="ARBA00004370"/>
    </source>
</evidence>
<dbReference type="InterPro" id="IPR024478">
    <property type="entry name" value="HlyB_4HB_MCP"/>
</dbReference>
<dbReference type="Pfam" id="PF12729">
    <property type="entry name" value="4HB_MCP_1"/>
    <property type="match status" value="1"/>
</dbReference>
<keyword evidence="5" id="KW-0812">Transmembrane</keyword>
<protein>
    <submittedName>
        <fullName evidence="8">Methyl-accepting chemotaxis protein</fullName>
    </submittedName>
</protein>
<evidence type="ECO:0000259" key="7">
    <source>
        <dbReference type="PROSITE" id="PS50885"/>
    </source>
</evidence>
<evidence type="ECO:0000256" key="5">
    <source>
        <dbReference type="SAM" id="Phobius"/>
    </source>
</evidence>
<dbReference type="PROSITE" id="PS50885">
    <property type="entry name" value="HAMP"/>
    <property type="match status" value="1"/>
</dbReference>
<dbReference type="AlphaFoldDB" id="A0A1W1XYP6"/>
<dbReference type="InterPro" id="IPR004089">
    <property type="entry name" value="MCPsignal_dom"/>
</dbReference>
<gene>
    <name evidence="8" type="ORF">SAMN02745857_03563</name>
</gene>
<dbReference type="FunFam" id="1.10.287.950:FF:000001">
    <property type="entry name" value="Methyl-accepting chemotaxis sensory transducer"/>
    <property type="match status" value="1"/>
</dbReference>
<dbReference type="PRINTS" id="PR00260">
    <property type="entry name" value="CHEMTRNSDUCR"/>
</dbReference>
<keyword evidence="2 4" id="KW-0807">Transducer</keyword>
<comment type="similarity">
    <text evidence="3">Belongs to the methyl-accepting chemotaxis (MCP) protein family.</text>
</comment>
<feature type="domain" description="HAMP" evidence="7">
    <location>
        <begin position="206"/>
        <end position="259"/>
    </location>
</feature>
<dbReference type="GO" id="GO:0004888">
    <property type="term" value="F:transmembrane signaling receptor activity"/>
    <property type="evidence" value="ECO:0007669"/>
    <property type="project" value="InterPro"/>
</dbReference>
<feature type="domain" description="Methyl-accepting transducer" evidence="6">
    <location>
        <begin position="264"/>
        <end position="500"/>
    </location>
</feature>
<dbReference type="PROSITE" id="PS50111">
    <property type="entry name" value="CHEMOTAXIS_TRANSDUC_2"/>
    <property type="match status" value="1"/>
</dbReference>
<evidence type="ECO:0000313" key="8">
    <source>
        <dbReference type="EMBL" id="SMC29043.1"/>
    </source>
</evidence>
<dbReference type="GO" id="GO:0006935">
    <property type="term" value="P:chemotaxis"/>
    <property type="evidence" value="ECO:0007669"/>
    <property type="project" value="InterPro"/>
</dbReference>
<evidence type="ECO:0000256" key="3">
    <source>
        <dbReference type="ARBA" id="ARBA00029447"/>
    </source>
</evidence>
<dbReference type="GO" id="GO:0007165">
    <property type="term" value="P:signal transduction"/>
    <property type="evidence" value="ECO:0007669"/>
    <property type="project" value="UniProtKB-KW"/>
</dbReference>
<organism evidence="8 9">
    <name type="scientific">Andreprevotia lacus DSM 23236</name>
    <dbReference type="NCBI Taxonomy" id="1121001"/>
    <lineage>
        <taxon>Bacteria</taxon>
        <taxon>Pseudomonadati</taxon>
        <taxon>Pseudomonadota</taxon>
        <taxon>Betaproteobacteria</taxon>
        <taxon>Neisseriales</taxon>
        <taxon>Chitinibacteraceae</taxon>
        <taxon>Andreprevotia</taxon>
    </lineage>
</organism>
<sequence length="537" mass="57156">MGIRAKLVMLAGVLLALLLVVGLHGLLVLAETNDHFKSTYNDRVVPLKQLKIVSDMYAVNIVDTTHKLNYGVLDAAAAAKAVDEADARLHAEWQAYAATEMTGEETRLVADAKARMAKADAAVGELKQLIAGKDGEAINQFARHKLYPAIDPVTDDISQLVDLQLKEAANNYAVAQSNYRQTLVVTWVSLGLAMVLGAGMSIWLLKTISSKLGRLTETLQRSREHSDLTLRVGLLGKDELDSIGQAYDALAERIQHLLLQARQVMGSVSQEATKLAGTSQELSRASDVQSQVTTGIAAGVEEVTVSINVVADSATSARELGTATRKLAEEGQGQIQSAVREIQIIDQAVGEAAGIVGELGQETQRIASIVQVIRGVAEQTNLLALNAAIEAARAGEQGRGFAVVADEVRKLAERTAQATVEIEQKIAAIRTQSEHSVSTMGHTTQQVNACAQVANGAGEVIERIRAHCVETGNAVAQISEALGEQRVGSQEIAKRVEQIAQMAEENAAAVGAMDDAAQTLSQLTQKLSGEIGRFRVG</sequence>